<proteinExistence type="inferred from homology"/>
<keyword evidence="2" id="KW-0813">Transport</keyword>
<comment type="caution">
    <text evidence="8">The sequence shown here is derived from an EMBL/GenBank/DDBJ whole genome shotgun (WGS) entry which is preliminary data.</text>
</comment>
<dbReference type="Pfam" id="PF16206">
    <property type="entry name" value="Mon2_C"/>
    <property type="match status" value="1"/>
</dbReference>
<sequence length="1436" mass="162130">MSAVQSLRTELKNLSSLSKRNNQDLAQKCEHSLNLLNAASSKGDDAAVIASLEDQPEFVVPLILACSEASAKACANALQCVQILAQYKGIAQVKLHDLLQALMEATKLGLGIQLKILQALPALLYNFSSDLDDTLVVDLLAVCSELLGTNKVNMVHNAAYATLQQLITGVFDRIELPDNLNLPVKTIDLGSNDVYEVPAHLYDASMILLDLCDLVDHEKPKFLKIKNLSLMFTLELFELTLSNQAVLFERHEVLKQILKLRIAPLLLRVFVGETSFPIVLRVIRVFYLLLRRHLQLLSSESTESEVILLTLIQSVSKEPLWKQVLSLEVLQGICMEEDLLLQIYSEFDDKKTRTNVLLELVNELTSVFTTNKDFILATDVTAKEYDLAMVLSAGNNDASSTTSSTSNIATTNSSASNVSGKSNSASNNNNVEDLEHMILTKNSSQQPIIEVLDRLDPPTMKSEYKYYLILKSLTSLVENIHKQATKSTEISDLLQMISSPLQVFHSYGLGLAMDSDIYKLLIRSTQRLAHSSGILGLRDLRDEFMTIIVQYCQIPYDPEFEKGYRPWLVLKCSLCVRALFTLGYALGNQLNNSWSLISQTVVSLSNQISQFVDPDNVTSDNLFGLDANSEDFNVISLSLQRLVENTANLKTNSLLKFMTAFTPVSCPIQYYILERCCYVNGAKFADPRTGCWKLFSKSLLELANVEENEAKCSEILNRCALNIMSTELESEEQEQERDAMVMRTFCEEIDDCSLAVKIETLNDLNDLLEKYGGHLKAGWETIFASVSPIPATGNIELMRPAFHTLELITNDFLDNIPYTCVFSLTLCLDEFSCQLSDLNISFTSTSLLWYVCDYLMHGDVSCDDLDVAMFKKEEDLIKLAREESSRSKRSALWLLALMKLAGIAENVPQQQVRTSALQIFLRLFSQNGSKLTESVWGVALSMVFPTLLNACKSGSENVSSEENDEALIIFIEGMSNLFVKFESPLLKSIYFSEFWSKWMNFLQWSVERSPKVAVCVFSHMIEILNVEKYSARFASSVAAFWSQQNPLPSYSEKFPKKTADSLNQLIIMYSNVKNLCDDSQALKLIGSCAKFPYYTVIKADNMSVLQKTCVDAISPFLEKEELRADVLETLGAISLTPYNTQPGHNFDGLAEWSLLMLARVVDQIAERDEISDGTTPNNQSIVIEKLPHLMTSMNTALRHRSQILPARIFVKVFSLCPVSLKINPDEITSAVDLFLNSYNSTTLQRTNQSDMTEEFADNMKENLNLLDEFIKVMIKKHEEENHYFDHEVWERVLQMLLNKSIFYERATLNTQYYQNPQSDDDEILLFGTVEIPKPTNHAETARFSLNQLYHLSKGDQDYAICARKFYFRRVKATLLQYIGDRKLQGSEPMREILKSELIFMLTHLDNLRDDAIHKLVADCTRCANLEMLPYLQKITL</sequence>
<evidence type="ECO:0000259" key="7">
    <source>
        <dbReference type="Pfam" id="PF16213"/>
    </source>
</evidence>
<evidence type="ECO:0000313" key="9">
    <source>
        <dbReference type="Proteomes" id="UP001362899"/>
    </source>
</evidence>
<evidence type="ECO:0000256" key="1">
    <source>
        <dbReference type="ARBA" id="ARBA00008144"/>
    </source>
</evidence>
<feature type="region of interest" description="Disordered" evidence="4">
    <location>
        <begin position="395"/>
        <end position="429"/>
    </location>
</feature>
<feature type="domain" description="Mon2 C-terminal" evidence="6">
    <location>
        <begin position="811"/>
        <end position="964"/>
    </location>
</feature>
<keyword evidence="9" id="KW-1185">Reference proteome</keyword>
<name>A0AAV5RJY6_STABA</name>
<dbReference type="PANTHER" id="PTHR10663">
    <property type="entry name" value="GUANYL-NUCLEOTIDE EXCHANGE FACTOR"/>
    <property type="match status" value="1"/>
</dbReference>
<dbReference type="Pfam" id="PF16213">
    <property type="entry name" value="DCB"/>
    <property type="match status" value="1"/>
</dbReference>
<gene>
    <name evidence="8" type="ORF">DASB73_026680</name>
</gene>
<evidence type="ECO:0000256" key="2">
    <source>
        <dbReference type="ARBA" id="ARBA00022448"/>
    </source>
</evidence>
<dbReference type="InterPro" id="IPR032691">
    <property type="entry name" value="Mon2/Sec7/BIG1-like_HUS"/>
</dbReference>
<dbReference type="GO" id="GO:0005794">
    <property type="term" value="C:Golgi apparatus"/>
    <property type="evidence" value="ECO:0007669"/>
    <property type="project" value="UniProtKB-ARBA"/>
</dbReference>
<accession>A0AAV5RJY6</accession>
<dbReference type="SUPFAM" id="SSF48371">
    <property type="entry name" value="ARM repeat"/>
    <property type="match status" value="1"/>
</dbReference>
<dbReference type="InterPro" id="IPR016024">
    <property type="entry name" value="ARM-type_fold"/>
</dbReference>
<evidence type="ECO:0000259" key="5">
    <source>
        <dbReference type="Pfam" id="PF12783"/>
    </source>
</evidence>
<evidence type="ECO:0000259" key="6">
    <source>
        <dbReference type="Pfam" id="PF16206"/>
    </source>
</evidence>
<keyword evidence="3" id="KW-0653">Protein transport</keyword>
<dbReference type="GO" id="GO:0015031">
    <property type="term" value="P:protein transport"/>
    <property type="evidence" value="ECO:0007669"/>
    <property type="project" value="UniProtKB-KW"/>
</dbReference>
<organism evidence="8 9">
    <name type="scientific">Starmerella bacillaris</name>
    <name type="common">Yeast</name>
    <name type="synonym">Candida zemplinina</name>
    <dbReference type="NCBI Taxonomy" id="1247836"/>
    <lineage>
        <taxon>Eukaryota</taxon>
        <taxon>Fungi</taxon>
        <taxon>Dikarya</taxon>
        <taxon>Ascomycota</taxon>
        <taxon>Saccharomycotina</taxon>
        <taxon>Dipodascomycetes</taxon>
        <taxon>Dipodascales</taxon>
        <taxon>Trichomonascaceae</taxon>
        <taxon>Starmerella</taxon>
    </lineage>
</organism>
<feature type="domain" description="Mon2/Sec7/BIG1-like HUS" evidence="5">
    <location>
        <begin position="201"/>
        <end position="356"/>
    </location>
</feature>
<evidence type="ECO:0000256" key="4">
    <source>
        <dbReference type="SAM" id="MobiDB-lite"/>
    </source>
</evidence>
<comment type="similarity">
    <text evidence="1">Belongs to the MON2 family.</text>
</comment>
<reference evidence="8 9" key="1">
    <citation type="journal article" date="2023" name="Elife">
        <title>Identification of key yeast species and microbe-microbe interactions impacting larval growth of Drosophila in the wild.</title>
        <authorList>
            <person name="Mure A."/>
            <person name="Sugiura Y."/>
            <person name="Maeda R."/>
            <person name="Honda K."/>
            <person name="Sakurai N."/>
            <person name="Takahashi Y."/>
            <person name="Watada M."/>
            <person name="Katoh T."/>
            <person name="Gotoh A."/>
            <person name="Gotoh Y."/>
            <person name="Taniguchi I."/>
            <person name="Nakamura K."/>
            <person name="Hayashi T."/>
            <person name="Katayama T."/>
            <person name="Uemura T."/>
            <person name="Hattori Y."/>
        </authorList>
    </citation>
    <scope>NUCLEOTIDE SEQUENCE [LARGE SCALE GENOMIC DNA]</scope>
    <source>
        <strain evidence="8 9">SB-73</strain>
    </source>
</reference>
<dbReference type="InterPro" id="IPR032629">
    <property type="entry name" value="DCB_dom"/>
</dbReference>
<dbReference type="Proteomes" id="UP001362899">
    <property type="component" value="Unassembled WGS sequence"/>
</dbReference>
<evidence type="ECO:0000313" key="8">
    <source>
        <dbReference type="EMBL" id="GMM51705.1"/>
    </source>
</evidence>
<protein>
    <submittedName>
        <fullName evidence="8">Mon2 protein</fullName>
    </submittedName>
</protein>
<dbReference type="PANTHER" id="PTHR10663:SF333">
    <property type="entry name" value="PROTEIN MON2 HOMOLOG"/>
    <property type="match status" value="1"/>
</dbReference>
<feature type="domain" description="Mon2/Sec7/BIG1-like dimerisation and cyclophilin-binding" evidence="7">
    <location>
        <begin position="4"/>
        <end position="176"/>
    </location>
</feature>
<dbReference type="Pfam" id="PF12783">
    <property type="entry name" value="Sec7-like_HUS"/>
    <property type="match status" value="1"/>
</dbReference>
<dbReference type="InterPro" id="IPR032817">
    <property type="entry name" value="Mon2_C"/>
</dbReference>
<evidence type="ECO:0000256" key="3">
    <source>
        <dbReference type="ARBA" id="ARBA00022927"/>
    </source>
</evidence>
<dbReference type="EMBL" id="BTGC01000008">
    <property type="protein sequence ID" value="GMM51705.1"/>
    <property type="molecule type" value="Genomic_DNA"/>
</dbReference>